<feature type="binding site" evidence="4">
    <location>
        <position position="314"/>
    </location>
    <ligand>
        <name>substrate</name>
    </ligand>
</feature>
<dbReference type="PROSITE" id="PS00395">
    <property type="entry name" value="ALANINE_RACEMASE"/>
    <property type="match status" value="1"/>
</dbReference>
<dbReference type="HAMAP" id="MF_01201">
    <property type="entry name" value="Ala_racemase"/>
    <property type="match status" value="1"/>
</dbReference>
<dbReference type="InterPro" id="IPR020622">
    <property type="entry name" value="Ala_racemase_pyridoxalP-BS"/>
</dbReference>
<evidence type="ECO:0000256" key="3">
    <source>
        <dbReference type="ARBA" id="ARBA00023235"/>
    </source>
</evidence>
<dbReference type="PRINTS" id="PR00992">
    <property type="entry name" value="ALARACEMASE"/>
</dbReference>
<keyword evidence="2 4" id="KW-0663">Pyridoxal phosphate</keyword>
<dbReference type="Pfam" id="PF00842">
    <property type="entry name" value="Ala_racemase_C"/>
    <property type="match status" value="1"/>
</dbReference>
<dbReference type="SUPFAM" id="SSF51419">
    <property type="entry name" value="PLP-binding barrel"/>
    <property type="match status" value="1"/>
</dbReference>
<comment type="function">
    <text evidence="4">Catalyzes the interconversion of L-alanine and D-alanine. May also act on other amino acids.</text>
</comment>
<feature type="modified residue" description="N6-(pyridoxal phosphate)lysine" evidence="4">
    <location>
        <position position="36"/>
    </location>
</feature>
<evidence type="ECO:0000256" key="2">
    <source>
        <dbReference type="ARBA" id="ARBA00022898"/>
    </source>
</evidence>
<comment type="cofactor">
    <cofactor evidence="1 4">
        <name>pyridoxal 5'-phosphate</name>
        <dbReference type="ChEBI" id="CHEBI:597326"/>
    </cofactor>
</comment>
<dbReference type="Proteomes" id="UP001597068">
    <property type="component" value="Unassembled WGS sequence"/>
</dbReference>
<dbReference type="Gene3D" id="2.40.37.10">
    <property type="entry name" value="Lyase, Ornithine Decarboxylase, Chain A, domain 1"/>
    <property type="match status" value="1"/>
</dbReference>
<comment type="similarity">
    <text evidence="4">Belongs to the alanine racemase family.</text>
</comment>
<dbReference type="InterPro" id="IPR009006">
    <property type="entry name" value="Ala_racemase/Decarboxylase_C"/>
</dbReference>
<feature type="active site" description="Proton acceptor; specific for L-alanine" evidence="4">
    <location>
        <position position="266"/>
    </location>
</feature>
<accession>A0ABW3GD70</accession>
<protein>
    <recommendedName>
        <fullName evidence="4">Alanine racemase</fullName>
        <ecNumber evidence="4">5.1.1.1</ecNumber>
    </recommendedName>
</protein>
<dbReference type="InterPro" id="IPR029066">
    <property type="entry name" value="PLP-binding_barrel"/>
</dbReference>
<evidence type="ECO:0000256" key="1">
    <source>
        <dbReference type="ARBA" id="ARBA00001933"/>
    </source>
</evidence>
<dbReference type="GO" id="GO:0008784">
    <property type="term" value="F:alanine racemase activity"/>
    <property type="evidence" value="ECO:0007669"/>
    <property type="project" value="UniProtKB-EC"/>
</dbReference>
<dbReference type="SMART" id="SM01005">
    <property type="entry name" value="Ala_racemase_C"/>
    <property type="match status" value="1"/>
</dbReference>
<dbReference type="NCBIfam" id="TIGR00492">
    <property type="entry name" value="alr"/>
    <property type="match status" value="1"/>
</dbReference>
<dbReference type="CDD" id="cd00430">
    <property type="entry name" value="PLPDE_III_AR"/>
    <property type="match status" value="1"/>
</dbReference>
<feature type="active site" description="Proton acceptor; specific for D-alanine" evidence="4">
    <location>
        <position position="36"/>
    </location>
</feature>
<sequence length="381" mass="38755">MTAPAALDACVDLAAIAHNVGVVGRRSGAPVLAVVKADGYGHGAVPVARAALDAGAVALGVATVAEALAVRSGGVRAPLIAWLHTPSTDFAPALAADVEIVVSSGQQLDAVLAAAQTTGTPARAGVKIDTGLGRNGVGPHDWPDVRDALVRAVADGTIVLGTAMCHLAHGDIPDHPLNDEQAARLDACVAELTALGAPPDVVHISNSAAALARPDLSRDMVRAGIAIYGFSPLEREHGDLGLVPAMTLSAEVSAVKRVSAGQGVSYGHTWVAPRDTTLGLLPAGYADGVPRLLSNRLRVAVGGRIVPGVGRVCMDQTVVDLGPSTDVRPGDRAVLFGDGAEGGPTATEWADTIGTIDYEIVSGVRGRAVRRYVDSRDEVGT</sequence>
<name>A0ABW3GD70_9NOCA</name>
<gene>
    <name evidence="6" type="primary">alr</name>
    <name evidence="6" type="ORF">ACFQ04_13955</name>
</gene>
<dbReference type="InterPro" id="IPR000821">
    <property type="entry name" value="Ala_racemase"/>
</dbReference>
<reference evidence="7" key="1">
    <citation type="journal article" date="2019" name="Int. J. Syst. Evol. Microbiol.">
        <title>The Global Catalogue of Microorganisms (GCM) 10K type strain sequencing project: providing services to taxonomists for standard genome sequencing and annotation.</title>
        <authorList>
            <consortium name="The Broad Institute Genomics Platform"/>
            <consortium name="The Broad Institute Genome Sequencing Center for Infectious Disease"/>
            <person name="Wu L."/>
            <person name="Ma J."/>
        </authorList>
    </citation>
    <scope>NUCLEOTIDE SEQUENCE [LARGE SCALE GENOMIC DNA]</scope>
    <source>
        <strain evidence="7">CCUG 50873</strain>
    </source>
</reference>
<feature type="binding site" evidence="4">
    <location>
        <position position="134"/>
    </location>
    <ligand>
        <name>substrate</name>
    </ligand>
</feature>
<keyword evidence="7" id="KW-1185">Reference proteome</keyword>
<dbReference type="InterPro" id="IPR011079">
    <property type="entry name" value="Ala_racemase_C"/>
</dbReference>
<dbReference type="EC" id="5.1.1.1" evidence="4"/>
<dbReference type="SUPFAM" id="SSF50621">
    <property type="entry name" value="Alanine racemase C-terminal domain-like"/>
    <property type="match status" value="1"/>
</dbReference>
<evidence type="ECO:0000313" key="6">
    <source>
        <dbReference type="EMBL" id="MFD0926840.1"/>
    </source>
</evidence>
<keyword evidence="3 4" id="KW-0413">Isomerase</keyword>
<dbReference type="EMBL" id="JBHTIL010000001">
    <property type="protein sequence ID" value="MFD0926840.1"/>
    <property type="molecule type" value="Genomic_DNA"/>
</dbReference>
<evidence type="ECO:0000313" key="7">
    <source>
        <dbReference type="Proteomes" id="UP001597068"/>
    </source>
</evidence>
<comment type="caution">
    <text evidence="6">The sequence shown here is derived from an EMBL/GenBank/DDBJ whole genome shotgun (WGS) entry which is preliminary data.</text>
</comment>
<dbReference type="Gene3D" id="3.20.20.10">
    <property type="entry name" value="Alanine racemase"/>
    <property type="match status" value="1"/>
</dbReference>
<comment type="catalytic activity">
    <reaction evidence="4">
        <text>L-alanine = D-alanine</text>
        <dbReference type="Rhea" id="RHEA:20249"/>
        <dbReference type="ChEBI" id="CHEBI:57416"/>
        <dbReference type="ChEBI" id="CHEBI:57972"/>
        <dbReference type="EC" id="5.1.1.1"/>
    </reaction>
</comment>
<dbReference type="InterPro" id="IPR001608">
    <property type="entry name" value="Ala_racemase_N"/>
</dbReference>
<evidence type="ECO:0000259" key="5">
    <source>
        <dbReference type="SMART" id="SM01005"/>
    </source>
</evidence>
<comment type="pathway">
    <text evidence="4">Amino-acid biosynthesis; D-alanine biosynthesis; D-alanine from L-alanine: step 1/1.</text>
</comment>
<dbReference type="RefSeq" id="WP_253645319.1">
    <property type="nucleotide sequence ID" value="NZ_BAAAMO010000002.1"/>
</dbReference>
<organism evidence="6 7">
    <name type="scientific">Williamsia deligens</name>
    <dbReference type="NCBI Taxonomy" id="321325"/>
    <lineage>
        <taxon>Bacteria</taxon>
        <taxon>Bacillati</taxon>
        <taxon>Actinomycetota</taxon>
        <taxon>Actinomycetes</taxon>
        <taxon>Mycobacteriales</taxon>
        <taxon>Nocardiaceae</taxon>
        <taxon>Williamsia</taxon>
    </lineage>
</organism>
<proteinExistence type="inferred from homology"/>
<dbReference type="PANTHER" id="PTHR30511:SF0">
    <property type="entry name" value="ALANINE RACEMASE, CATABOLIC-RELATED"/>
    <property type="match status" value="1"/>
</dbReference>
<dbReference type="Pfam" id="PF01168">
    <property type="entry name" value="Ala_racemase_N"/>
    <property type="match status" value="1"/>
</dbReference>
<evidence type="ECO:0000256" key="4">
    <source>
        <dbReference type="HAMAP-Rule" id="MF_01201"/>
    </source>
</evidence>
<dbReference type="PANTHER" id="PTHR30511">
    <property type="entry name" value="ALANINE RACEMASE"/>
    <property type="match status" value="1"/>
</dbReference>
<feature type="domain" description="Alanine racemase C-terminal" evidence="5">
    <location>
        <begin position="245"/>
        <end position="373"/>
    </location>
</feature>